<accession>A0A392SKV8</accession>
<keyword evidence="2" id="KW-1185">Reference proteome</keyword>
<dbReference type="Proteomes" id="UP000265520">
    <property type="component" value="Unassembled WGS sequence"/>
</dbReference>
<proteinExistence type="predicted"/>
<evidence type="ECO:0000313" key="1">
    <source>
        <dbReference type="EMBL" id="MCI49299.1"/>
    </source>
</evidence>
<comment type="caution">
    <text evidence="1">The sequence shown here is derived from an EMBL/GenBank/DDBJ whole genome shotgun (WGS) entry which is preliminary data.</text>
</comment>
<feature type="non-terminal residue" evidence="1">
    <location>
        <position position="1"/>
    </location>
</feature>
<sequence length="78" mass="8884">LVWYDDVWTIWTSRNDTIFAGGSSTIDNLMDMVIFSSWKWLLGKNPDSPAPSMSGRCNLYCVGPVRQGEDMVPGFFRF</sequence>
<protein>
    <submittedName>
        <fullName evidence="1">Uncharacterized protein</fullName>
    </submittedName>
</protein>
<reference evidence="1 2" key="1">
    <citation type="journal article" date="2018" name="Front. Plant Sci.">
        <title>Red Clover (Trifolium pratense) and Zigzag Clover (T. medium) - A Picture of Genomic Similarities and Differences.</title>
        <authorList>
            <person name="Dluhosova J."/>
            <person name="Istvanek J."/>
            <person name="Nedelnik J."/>
            <person name="Repkova J."/>
        </authorList>
    </citation>
    <scope>NUCLEOTIDE SEQUENCE [LARGE SCALE GENOMIC DNA]</scope>
    <source>
        <strain evidence="2">cv. 10/8</strain>
        <tissue evidence="1">Leaf</tissue>
    </source>
</reference>
<organism evidence="1 2">
    <name type="scientific">Trifolium medium</name>
    <dbReference type="NCBI Taxonomy" id="97028"/>
    <lineage>
        <taxon>Eukaryota</taxon>
        <taxon>Viridiplantae</taxon>
        <taxon>Streptophyta</taxon>
        <taxon>Embryophyta</taxon>
        <taxon>Tracheophyta</taxon>
        <taxon>Spermatophyta</taxon>
        <taxon>Magnoliopsida</taxon>
        <taxon>eudicotyledons</taxon>
        <taxon>Gunneridae</taxon>
        <taxon>Pentapetalae</taxon>
        <taxon>rosids</taxon>
        <taxon>fabids</taxon>
        <taxon>Fabales</taxon>
        <taxon>Fabaceae</taxon>
        <taxon>Papilionoideae</taxon>
        <taxon>50 kb inversion clade</taxon>
        <taxon>NPAAA clade</taxon>
        <taxon>Hologalegina</taxon>
        <taxon>IRL clade</taxon>
        <taxon>Trifolieae</taxon>
        <taxon>Trifolium</taxon>
    </lineage>
</organism>
<dbReference type="EMBL" id="LXQA010399180">
    <property type="protein sequence ID" value="MCI49299.1"/>
    <property type="molecule type" value="Genomic_DNA"/>
</dbReference>
<evidence type="ECO:0000313" key="2">
    <source>
        <dbReference type="Proteomes" id="UP000265520"/>
    </source>
</evidence>
<name>A0A392SKV8_9FABA</name>
<dbReference type="AlphaFoldDB" id="A0A392SKV8"/>